<reference evidence="1" key="2">
    <citation type="submission" date="2021-02" db="EMBL/GenBank/DDBJ databases">
        <authorList>
            <person name="Kimball J.A."/>
            <person name="Haas M.W."/>
            <person name="Macchietto M."/>
            <person name="Kono T."/>
            <person name="Duquette J."/>
            <person name="Shao M."/>
        </authorList>
    </citation>
    <scope>NUCLEOTIDE SEQUENCE</scope>
    <source>
        <tissue evidence="1">Fresh leaf tissue</tissue>
    </source>
</reference>
<protein>
    <submittedName>
        <fullName evidence="1">Uncharacterized protein</fullName>
    </submittedName>
</protein>
<evidence type="ECO:0000313" key="2">
    <source>
        <dbReference type="Proteomes" id="UP000729402"/>
    </source>
</evidence>
<keyword evidence="2" id="KW-1185">Reference proteome</keyword>
<proteinExistence type="predicted"/>
<gene>
    <name evidence="1" type="ORF">GUJ93_ZPchr0011g27278</name>
</gene>
<reference evidence="1" key="1">
    <citation type="journal article" date="2021" name="bioRxiv">
        <title>Whole Genome Assembly and Annotation of Northern Wild Rice, Zizania palustris L., Supports a Whole Genome Duplication in the Zizania Genus.</title>
        <authorList>
            <person name="Haas M."/>
            <person name="Kono T."/>
            <person name="Macchietto M."/>
            <person name="Millas R."/>
            <person name="McGilp L."/>
            <person name="Shao M."/>
            <person name="Duquette J."/>
            <person name="Hirsch C.N."/>
            <person name="Kimball J."/>
        </authorList>
    </citation>
    <scope>NUCLEOTIDE SEQUENCE</scope>
    <source>
        <tissue evidence="1">Fresh leaf tissue</tissue>
    </source>
</reference>
<organism evidence="1 2">
    <name type="scientific">Zizania palustris</name>
    <name type="common">Northern wild rice</name>
    <dbReference type="NCBI Taxonomy" id="103762"/>
    <lineage>
        <taxon>Eukaryota</taxon>
        <taxon>Viridiplantae</taxon>
        <taxon>Streptophyta</taxon>
        <taxon>Embryophyta</taxon>
        <taxon>Tracheophyta</taxon>
        <taxon>Spermatophyta</taxon>
        <taxon>Magnoliopsida</taxon>
        <taxon>Liliopsida</taxon>
        <taxon>Poales</taxon>
        <taxon>Poaceae</taxon>
        <taxon>BOP clade</taxon>
        <taxon>Oryzoideae</taxon>
        <taxon>Oryzeae</taxon>
        <taxon>Zizaniinae</taxon>
        <taxon>Zizania</taxon>
    </lineage>
</organism>
<dbReference type="AlphaFoldDB" id="A0A8J6BKR5"/>
<comment type="caution">
    <text evidence="1">The sequence shown here is derived from an EMBL/GenBank/DDBJ whole genome shotgun (WGS) entry which is preliminary data.</text>
</comment>
<dbReference type="Proteomes" id="UP000729402">
    <property type="component" value="Unassembled WGS sequence"/>
</dbReference>
<evidence type="ECO:0000313" key="1">
    <source>
        <dbReference type="EMBL" id="KAG8089069.1"/>
    </source>
</evidence>
<sequence length="189" mass="21242">MECSNSRHHLEMGQAAPWYTSDQSLKSVRKAEPTVKGGLCDYSQLVYIYECCMMTWHAADGGLEDKRFKDPGCFRHMTGKTSWFSSLTLTQRLKYITFGKNQRSGVKGPAISICTIRLVGRDTASRKSHSAAAHHRVFCCLRSIVPQEIFDRFSSGFRLCFISCFNSVSIEIPLGCWITFCCGLLCPVS</sequence>
<dbReference type="EMBL" id="JAAALK010000081">
    <property type="protein sequence ID" value="KAG8089069.1"/>
    <property type="molecule type" value="Genomic_DNA"/>
</dbReference>
<accession>A0A8J6BKR5</accession>
<name>A0A8J6BKR5_ZIZPA</name>